<proteinExistence type="predicted"/>
<dbReference type="GO" id="GO:0005996">
    <property type="term" value="P:monosaccharide metabolic process"/>
    <property type="evidence" value="ECO:0007669"/>
    <property type="project" value="InterPro"/>
</dbReference>
<accession>A0A174C2V5</accession>
<evidence type="ECO:0000313" key="4">
    <source>
        <dbReference type="EMBL" id="CUO06619.1"/>
    </source>
</evidence>
<name>A0A174C2V5_9FIRM</name>
<evidence type="ECO:0000313" key="5">
    <source>
        <dbReference type="Proteomes" id="UP000095395"/>
    </source>
</evidence>
<sequence>MKKKLNVGVVVTLSGRWPRELPEKRFKEYGEWTINAFPECNVVSFDRVVCTKEDMEECIDSFKKQEVELLIMVYGAFTGDDICCGFADALSVPIILWAPREEEWVREDRLYANALCCAAMNGASLMRIHAPHHIVFGNKEEERAATEVKNLVTAYEAVKNIKGLTFGLFGYRPTAFYNCAFDEVVLRRTFGINVEETDLKVVFDRMEELPEEVVKEEQEKAEKLWNTTEVPEGHMENHARLYLVLKELMKEQKYDYATIKCWPEMGNLHTTPCAVLGRLMDEGVSIGCEGDVDAGIAALVQNVLTDKPTFITDLINLDEKENTVTFWHCGNAAPSLHNQKDGVKMCNHPLLGQGTAFWCSLKEGSITAARFTNIDGVYRLFLLKGTAVPTVRNTRGAMVNVKIDTPVLELVKEIAEQGMSHHYSLVWEDVAEQMELVANLLHIPVIKL</sequence>
<dbReference type="Proteomes" id="UP000095395">
    <property type="component" value="Unassembled WGS sequence"/>
</dbReference>
<feature type="domain" description="L-arabinose isomerase central" evidence="3">
    <location>
        <begin position="182"/>
        <end position="300"/>
    </location>
</feature>
<dbReference type="AlphaFoldDB" id="A0A174C2V5"/>
<dbReference type="RefSeq" id="WP_055302201.1">
    <property type="nucleotide sequence ID" value="NZ_CYYR01000013.1"/>
</dbReference>
<gene>
    <name evidence="4" type="ORF">ERS852392_02076</name>
</gene>
<dbReference type="GO" id="GO:0016861">
    <property type="term" value="F:intramolecular oxidoreductase activity, interconverting aldoses and ketoses"/>
    <property type="evidence" value="ECO:0007669"/>
    <property type="project" value="InterPro"/>
</dbReference>
<dbReference type="EMBL" id="CYYR01000013">
    <property type="protein sequence ID" value="CUO06619.1"/>
    <property type="molecule type" value="Genomic_DNA"/>
</dbReference>
<keyword evidence="2" id="KW-0119">Carbohydrate metabolism</keyword>
<evidence type="ECO:0000256" key="1">
    <source>
        <dbReference type="ARBA" id="ARBA00023235"/>
    </source>
</evidence>
<reference evidence="4 5" key="1">
    <citation type="submission" date="2015-09" db="EMBL/GenBank/DDBJ databases">
        <authorList>
            <consortium name="Pathogen Informatics"/>
        </authorList>
    </citation>
    <scope>NUCLEOTIDE SEQUENCE [LARGE SCALE GENOMIC DNA]</scope>
    <source>
        <strain evidence="4 5">2789STDY5608835</strain>
    </source>
</reference>
<dbReference type="Pfam" id="PF24856">
    <property type="entry name" value="AraA_central"/>
    <property type="match status" value="1"/>
</dbReference>
<dbReference type="SUPFAM" id="SSF53743">
    <property type="entry name" value="FucI/AraA N-terminal and middle domains"/>
    <property type="match status" value="1"/>
</dbReference>
<evidence type="ECO:0000259" key="3">
    <source>
        <dbReference type="Pfam" id="PF24856"/>
    </source>
</evidence>
<organism evidence="4 5">
    <name type="scientific">Roseburia inulinivorans</name>
    <dbReference type="NCBI Taxonomy" id="360807"/>
    <lineage>
        <taxon>Bacteria</taxon>
        <taxon>Bacillati</taxon>
        <taxon>Bacillota</taxon>
        <taxon>Clostridia</taxon>
        <taxon>Lachnospirales</taxon>
        <taxon>Lachnospiraceae</taxon>
        <taxon>Roseburia</taxon>
    </lineage>
</organism>
<dbReference type="PANTHER" id="PTHR36120">
    <property type="entry name" value="FUCOSE ISOMERASE"/>
    <property type="match status" value="1"/>
</dbReference>
<dbReference type="PANTHER" id="PTHR36120:SF1">
    <property type="entry name" value="L-FUCOSE ISOMERASE C-TERMINAL DOMAIN-CONTAINING PROTEIN"/>
    <property type="match status" value="1"/>
</dbReference>
<evidence type="ECO:0000256" key="2">
    <source>
        <dbReference type="ARBA" id="ARBA00023277"/>
    </source>
</evidence>
<dbReference type="InterPro" id="IPR009015">
    <property type="entry name" value="Fucose_isomerase_N/cen_sf"/>
</dbReference>
<dbReference type="InterPro" id="IPR055390">
    <property type="entry name" value="AraA_central"/>
</dbReference>
<dbReference type="GO" id="GO:0005737">
    <property type="term" value="C:cytoplasm"/>
    <property type="evidence" value="ECO:0007669"/>
    <property type="project" value="InterPro"/>
</dbReference>
<protein>
    <submittedName>
        <fullName evidence="4">L-arabinose isomerase</fullName>
    </submittedName>
</protein>
<keyword evidence="1 4" id="KW-0413">Isomerase</keyword>